<keyword evidence="1" id="KW-1133">Transmembrane helix</keyword>
<sequence length="77" mass="8343">MSAGSGVTMTSMGLLNVFLSFSGWSVALLPFLSHYTVIGESLEELQGTGCTWQSDMALMSAKCREIQPRAANWVINL</sequence>
<proteinExistence type="predicted"/>
<keyword evidence="1" id="KW-0812">Transmembrane</keyword>
<name>A0A974HI80_XENLA</name>
<feature type="transmembrane region" description="Helical" evidence="1">
    <location>
        <begin position="12"/>
        <end position="32"/>
    </location>
</feature>
<dbReference type="Proteomes" id="UP000694892">
    <property type="component" value="Chromosome 5S"/>
</dbReference>
<keyword evidence="1" id="KW-0472">Membrane</keyword>
<gene>
    <name evidence="2" type="ORF">XELAEV_18029608mg</name>
</gene>
<evidence type="ECO:0000256" key="1">
    <source>
        <dbReference type="SAM" id="Phobius"/>
    </source>
</evidence>
<organism evidence="2 3">
    <name type="scientific">Xenopus laevis</name>
    <name type="common">African clawed frog</name>
    <dbReference type="NCBI Taxonomy" id="8355"/>
    <lineage>
        <taxon>Eukaryota</taxon>
        <taxon>Metazoa</taxon>
        <taxon>Chordata</taxon>
        <taxon>Craniata</taxon>
        <taxon>Vertebrata</taxon>
        <taxon>Euteleostomi</taxon>
        <taxon>Amphibia</taxon>
        <taxon>Batrachia</taxon>
        <taxon>Anura</taxon>
        <taxon>Pipoidea</taxon>
        <taxon>Pipidae</taxon>
        <taxon>Xenopodinae</taxon>
        <taxon>Xenopus</taxon>
        <taxon>Xenopus</taxon>
    </lineage>
</organism>
<dbReference type="EMBL" id="CM004475">
    <property type="protein sequence ID" value="OCT78511.1"/>
    <property type="molecule type" value="Genomic_DNA"/>
</dbReference>
<evidence type="ECO:0000313" key="2">
    <source>
        <dbReference type="EMBL" id="OCT78511.1"/>
    </source>
</evidence>
<protein>
    <submittedName>
        <fullName evidence="2">Uncharacterized protein</fullName>
    </submittedName>
</protein>
<accession>A0A974HI80</accession>
<evidence type="ECO:0000313" key="3">
    <source>
        <dbReference type="Proteomes" id="UP000694892"/>
    </source>
</evidence>
<reference evidence="3" key="1">
    <citation type="journal article" date="2016" name="Nature">
        <title>Genome evolution in the allotetraploid frog Xenopus laevis.</title>
        <authorList>
            <person name="Session A.M."/>
            <person name="Uno Y."/>
            <person name="Kwon T."/>
            <person name="Chapman J.A."/>
            <person name="Toyoda A."/>
            <person name="Takahashi S."/>
            <person name="Fukui A."/>
            <person name="Hikosaka A."/>
            <person name="Suzuki A."/>
            <person name="Kondo M."/>
            <person name="van Heeringen S.J."/>
            <person name="Quigley I."/>
            <person name="Heinz S."/>
            <person name="Ogino H."/>
            <person name="Ochi H."/>
            <person name="Hellsten U."/>
            <person name="Lyons J.B."/>
            <person name="Simakov O."/>
            <person name="Putnam N."/>
            <person name="Stites J."/>
            <person name="Kuroki Y."/>
            <person name="Tanaka T."/>
            <person name="Michiue T."/>
            <person name="Watanabe M."/>
            <person name="Bogdanovic O."/>
            <person name="Lister R."/>
            <person name="Georgiou G."/>
            <person name="Paranjpe S.S."/>
            <person name="van Kruijsbergen I."/>
            <person name="Shu S."/>
            <person name="Carlson J."/>
            <person name="Kinoshita T."/>
            <person name="Ohta Y."/>
            <person name="Mawaribuchi S."/>
            <person name="Jenkins J."/>
            <person name="Grimwood J."/>
            <person name="Schmutz J."/>
            <person name="Mitros T."/>
            <person name="Mozaffari S.V."/>
            <person name="Suzuki Y."/>
            <person name="Haramoto Y."/>
            <person name="Yamamoto T.S."/>
            <person name="Takagi C."/>
            <person name="Heald R."/>
            <person name="Miller K."/>
            <person name="Haudenschild C."/>
            <person name="Kitzman J."/>
            <person name="Nakayama T."/>
            <person name="Izutsu Y."/>
            <person name="Robert J."/>
            <person name="Fortriede J."/>
            <person name="Burns K."/>
            <person name="Lotay V."/>
            <person name="Karimi K."/>
            <person name="Yasuoka Y."/>
            <person name="Dichmann D.S."/>
            <person name="Flajnik M.F."/>
            <person name="Houston D.W."/>
            <person name="Shendure J."/>
            <person name="DuPasquier L."/>
            <person name="Vize P.D."/>
            <person name="Zorn A.M."/>
            <person name="Ito M."/>
            <person name="Marcotte E.M."/>
            <person name="Wallingford J.B."/>
            <person name="Ito Y."/>
            <person name="Asashima M."/>
            <person name="Ueno N."/>
            <person name="Matsuda Y."/>
            <person name="Veenstra G.J."/>
            <person name="Fujiyama A."/>
            <person name="Harland R.M."/>
            <person name="Taira M."/>
            <person name="Rokhsar D.S."/>
        </authorList>
    </citation>
    <scope>NUCLEOTIDE SEQUENCE [LARGE SCALE GENOMIC DNA]</scope>
    <source>
        <strain evidence="3">J</strain>
    </source>
</reference>
<dbReference type="AlphaFoldDB" id="A0A974HI80"/>